<dbReference type="Proteomes" id="UP000265520">
    <property type="component" value="Unassembled WGS sequence"/>
</dbReference>
<name>A0A392UXQ1_9FABA</name>
<comment type="caution">
    <text evidence="2">The sequence shown here is derived from an EMBL/GenBank/DDBJ whole genome shotgun (WGS) entry which is preliminary data.</text>
</comment>
<dbReference type="EMBL" id="LXQA010978907">
    <property type="protein sequence ID" value="MCI79671.1"/>
    <property type="molecule type" value="Genomic_DNA"/>
</dbReference>
<evidence type="ECO:0000313" key="2">
    <source>
        <dbReference type="EMBL" id="MCI79671.1"/>
    </source>
</evidence>
<evidence type="ECO:0000313" key="3">
    <source>
        <dbReference type="Proteomes" id="UP000265520"/>
    </source>
</evidence>
<reference evidence="2 3" key="1">
    <citation type="journal article" date="2018" name="Front. Plant Sci.">
        <title>Red Clover (Trifolium pratense) and Zigzag Clover (T. medium) - A Picture of Genomic Similarities and Differences.</title>
        <authorList>
            <person name="Dluhosova J."/>
            <person name="Istvanek J."/>
            <person name="Nedelnik J."/>
            <person name="Repkova J."/>
        </authorList>
    </citation>
    <scope>NUCLEOTIDE SEQUENCE [LARGE SCALE GENOMIC DNA]</scope>
    <source>
        <strain evidence="3">cv. 10/8</strain>
        <tissue evidence="2">Leaf</tissue>
    </source>
</reference>
<feature type="region of interest" description="Disordered" evidence="1">
    <location>
        <begin position="1"/>
        <end position="35"/>
    </location>
</feature>
<evidence type="ECO:0000256" key="1">
    <source>
        <dbReference type="SAM" id="MobiDB-lite"/>
    </source>
</evidence>
<sequence length="35" mass="3548">SAAPRPALHAPAAPHADTAAPRADTAERNTCNDPI</sequence>
<proteinExistence type="predicted"/>
<accession>A0A392UXQ1</accession>
<organism evidence="2 3">
    <name type="scientific">Trifolium medium</name>
    <dbReference type="NCBI Taxonomy" id="97028"/>
    <lineage>
        <taxon>Eukaryota</taxon>
        <taxon>Viridiplantae</taxon>
        <taxon>Streptophyta</taxon>
        <taxon>Embryophyta</taxon>
        <taxon>Tracheophyta</taxon>
        <taxon>Spermatophyta</taxon>
        <taxon>Magnoliopsida</taxon>
        <taxon>eudicotyledons</taxon>
        <taxon>Gunneridae</taxon>
        <taxon>Pentapetalae</taxon>
        <taxon>rosids</taxon>
        <taxon>fabids</taxon>
        <taxon>Fabales</taxon>
        <taxon>Fabaceae</taxon>
        <taxon>Papilionoideae</taxon>
        <taxon>50 kb inversion clade</taxon>
        <taxon>NPAAA clade</taxon>
        <taxon>Hologalegina</taxon>
        <taxon>IRL clade</taxon>
        <taxon>Trifolieae</taxon>
        <taxon>Trifolium</taxon>
    </lineage>
</organism>
<protein>
    <submittedName>
        <fullName evidence="2">Uncharacterized protein</fullName>
    </submittedName>
</protein>
<feature type="compositionally biased region" description="Low complexity" evidence="1">
    <location>
        <begin position="1"/>
        <end position="23"/>
    </location>
</feature>
<keyword evidence="3" id="KW-1185">Reference proteome</keyword>
<feature type="non-terminal residue" evidence="2">
    <location>
        <position position="1"/>
    </location>
</feature>
<dbReference type="AlphaFoldDB" id="A0A392UXQ1"/>